<name>A0A2I0WM84_9ASPA</name>
<protein>
    <recommendedName>
        <fullName evidence="2">C2 NT-type domain-containing protein</fullName>
    </recommendedName>
</protein>
<reference evidence="3 4" key="1">
    <citation type="journal article" date="2016" name="Sci. Rep.">
        <title>The Dendrobium catenatum Lindl. genome sequence provides insights into polysaccharide synthase, floral development and adaptive evolution.</title>
        <authorList>
            <person name="Zhang G.Q."/>
            <person name="Xu Q."/>
            <person name="Bian C."/>
            <person name="Tsai W.C."/>
            <person name="Yeh C.M."/>
            <person name="Liu K.W."/>
            <person name="Yoshida K."/>
            <person name="Zhang L.S."/>
            <person name="Chang S.B."/>
            <person name="Chen F."/>
            <person name="Shi Y."/>
            <person name="Su Y.Y."/>
            <person name="Zhang Y.Q."/>
            <person name="Chen L.J."/>
            <person name="Yin Y."/>
            <person name="Lin M."/>
            <person name="Huang H."/>
            <person name="Deng H."/>
            <person name="Wang Z.W."/>
            <person name="Zhu S.L."/>
            <person name="Zhao X."/>
            <person name="Deng C."/>
            <person name="Niu S.C."/>
            <person name="Huang J."/>
            <person name="Wang M."/>
            <person name="Liu G.H."/>
            <person name="Yang H.J."/>
            <person name="Xiao X.J."/>
            <person name="Hsiao Y.Y."/>
            <person name="Wu W.L."/>
            <person name="Chen Y.Y."/>
            <person name="Mitsuda N."/>
            <person name="Ohme-Takagi M."/>
            <person name="Luo Y.B."/>
            <person name="Van de Peer Y."/>
            <person name="Liu Z.J."/>
        </authorList>
    </citation>
    <scope>NUCLEOTIDE SEQUENCE [LARGE SCALE GENOMIC DNA]</scope>
    <source>
        <tissue evidence="3">The whole plant</tissue>
    </source>
</reference>
<evidence type="ECO:0000256" key="1">
    <source>
        <dbReference type="SAM" id="MobiDB-lite"/>
    </source>
</evidence>
<dbReference type="PANTHER" id="PTHR33414:SF2">
    <property type="entry name" value="PROTEIN PLASTID MOVEMENT IMPAIRED 1"/>
    <property type="match status" value="1"/>
</dbReference>
<dbReference type="PANTHER" id="PTHR33414">
    <property type="entry name" value="PROTEIN PLASTID MOVEMENT IMPAIRED 1-RELATED 1"/>
    <property type="match status" value="1"/>
</dbReference>
<reference evidence="3 4" key="2">
    <citation type="journal article" date="2017" name="Nature">
        <title>The Apostasia genome and the evolution of orchids.</title>
        <authorList>
            <person name="Zhang G.Q."/>
            <person name="Liu K.W."/>
            <person name="Li Z."/>
            <person name="Lohaus R."/>
            <person name="Hsiao Y.Y."/>
            <person name="Niu S.C."/>
            <person name="Wang J.Y."/>
            <person name="Lin Y.C."/>
            <person name="Xu Q."/>
            <person name="Chen L.J."/>
            <person name="Yoshida K."/>
            <person name="Fujiwara S."/>
            <person name="Wang Z.W."/>
            <person name="Zhang Y.Q."/>
            <person name="Mitsuda N."/>
            <person name="Wang M."/>
            <person name="Liu G.H."/>
            <person name="Pecoraro L."/>
            <person name="Huang H.X."/>
            <person name="Xiao X.J."/>
            <person name="Lin M."/>
            <person name="Wu X.Y."/>
            <person name="Wu W.L."/>
            <person name="Chen Y.Y."/>
            <person name="Chang S.B."/>
            <person name="Sakamoto S."/>
            <person name="Ohme-Takagi M."/>
            <person name="Yagi M."/>
            <person name="Zeng S.J."/>
            <person name="Shen C.Y."/>
            <person name="Yeh C.M."/>
            <person name="Luo Y.B."/>
            <person name="Tsai W.C."/>
            <person name="Van de Peer Y."/>
            <person name="Liu Z.J."/>
        </authorList>
    </citation>
    <scope>NUCLEOTIDE SEQUENCE [LARGE SCALE GENOMIC DNA]</scope>
    <source>
        <tissue evidence="3">The whole plant</tissue>
    </source>
</reference>
<accession>A0A2I0WM84</accession>
<feature type="compositionally biased region" description="Polar residues" evidence="1">
    <location>
        <begin position="83"/>
        <end position="103"/>
    </location>
</feature>
<feature type="region of interest" description="Disordered" evidence="1">
    <location>
        <begin position="78"/>
        <end position="137"/>
    </location>
</feature>
<dbReference type="EMBL" id="KZ502537">
    <property type="protein sequence ID" value="PKU76775.1"/>
    <property type="molecule type" value="Genomic_DNA"/>
</dbReference>
<dbReference type="Pfam" id="PF10358">
    <property type="entry name" value="NT-C2"/>
    <property type="match status" value="1"/>
</dbReference>
<evidence type="ECO:0000259" key="2">
    <source>
        <dbReference type="PROSITE" id="PS51840"/>
    </source>
</evidence>
<evidence type="ECO:0000313" key="3">
    <source>
        <dbReference type="EMBL" id="PKU76775.1"/>
    </source>
</evidence>
<feature type="region of interest" description="Disordered" evidence="1">
    <location>
        <begin position="323"/>
        <end position="396"/>
    </location>
</feature>
<dbReference type="AlphaFoldDB" id="A0A2I0WM84"/>
<sequence length="865" mass="94406">MATRTLTSSIHFPLTPSKLLWPISLQLLNLPSFIPPAMAPSLHPSPPMADVENSKLLQELDALSQTLYQAHTARRTASLALPRTTNAIPHSDHSQTTSNSSYDPRTRTRRLSMSPFRSRPQPESMSLDPPPSAFFDTPSNTNKKGIWSWKPLRAISHIGKQRLSILFSIEVVTIQSLPASMNGIRLAVSVRKKESKEGAVKTMPARVLQGAADFEETLFIKSHVYCNGGGSSGKPLRFEPRVFVISPIAIDAPELDFGRSSVDLSLLVKESMERSIEGSRIRQWDTVFKLSGKAKGGELVIKLGFQIMEDGGVGIYSQASEVPTGLGSKGSGDSSSTFARRHSKSSFSISSPRAMRPAPLPSKDGNSAPEFTGIEEFSLDEDPSPKFQPEPEAKTEDLDLPDFDVIDKGVEVGFGGEEEVEVASDQASASSEVVKEVVHDNAHSLRLTELDSIANQIKALESMMINEGGEEPQPGEAQELDAEEETATREFLQMLELEGDKEIANYSLKTEAKEGPEEEKSYLSDLGRGLGSVVHTRDGGYLTSLNPFDIEILKRETPKLAMQVSKPIIINDPKPSAGIEIFQKISAKGFEELGSKLLSLTSMDELIGKTAEQIAFEGIASAIVTGRKKERANSTAAKSVAGLKSMAKAMNEGRKERILTGIWNVREEPLVSMEEILSFSLQKMETMAVEGLKVEAGVAEEEPPFDISPAIESNGSSILDSAVTLEDWLKKDNGEAKGVILMVLVQLRDPVRRYEAVGAPMIMMVQATRGGGGPRGGEEGFKVGSLHVGGMKLKLGRKRSVWDGERQRLTAMQWLVAYGVVKGVKKGREGEDKGGKNLIWSFSARLMADMWLKATRNPDVRLHLE</sequence>
<evidence type="ECO:0000313" key="4">
    <source>
        <dbReference type="Proteomes" id="UP000233837"/>
    </source>
</evidence>
<organism evidence="3 4">
    <name type="scientific">Dendrobium catenatum</name>
    <dbReference type="NCBI Taxonomy" id="906689"/>
    <lineage>
        <taxon>Eukaryota</taxon>
        <taxon>Viridiplantae</taxon>
        <taxon>Streptophyta</taxon>
        <taxon>Embryophyta</taxon>
        <taxon>Tracheophyta</taxon>
        <taxon>Spermatophyta</taxon>
        <taxon>Magnoliopsida</taxon>
        <taxon>Liliopsida</taxon>
        <taxon>Asparagales</taxon>
        <taxon>Orchidaceae</taxon>
        <taxon>Epidendroideae</taxon>
        <taxon>Malaxideae</taxon>
        <taxon>Dendrobiinae</taxon>
        <taxon>Dendrobium</taxon>
    </lineage>
</organism>
<feature type="domain" description="C2 NT-type" evidence="2">
    <location>
        <begin position="155"/>
        <end position="307"/>
    </location>
</feature>
<dbReference type="PROSITE" id="PS51840">
    <property type="entry name" value="C2_NT"/>
    <property type="match status" value="1"/>
</dbReference>
<dbReference type="Pfam" id="PF21745">
    <property type="entry name" value="PMI1_PMIR1-2_C"/>
    <property type="match status" value="1"/>
</dbReference>
<dbReference type="InterPro" id="IPR048972">
    <property type="entry name" value="PMI1_PMIR1-2_C"/>
</dbReference>
<proteinExistence type="predicted"/>
<dbReference type="InterPro" id="IPR039614">
    <property type="entry name" value="PMI1-like"/>
</dbReference>
<keyword evidence="4" id="KW-1185">Reference proteome</keyword>
<dbReference type="InterPro" id="IPR019448">
    <property type="entry name" value="NT-C2"/>
</dbReference>
<dbReference type="Proteomes" id="UP000233837">
    <property type="component" value="Unassembled WGS sequence"/>
</dbReference>
<gene>
    <name evidence="3" type="ORF">MA16_Dca001381</name>
</gene>